<feature type="domain" description="Glutathione S-transferase C-terminal" evidence="2">
    <location>
        <begin position="106"/>
        <end position="169"/>
    </location>
</feature>
<keyword evidence="4" id="KW-1185">Reference proteome</keyword>
<dbReference type="AlphaFoldDB" id="A0A7M7P778"/>
<dbReference type="Gene3D" id="3.40.30.10">
    <property type="entry name" value="Glutaredoxin"/>
    <property type="match status" value="1"/>
</dbReference>
<name>A0A7M7P778_STRPU</name>
<dbReference type="InParanoid" id="A0A7M7P778"/>
<proteinExistence type="predicted"/>
<dbReference type="GO" id="GO:0004364">
    <property type="term" value="F:glutathione transferase activity"/>
    <property type="evidence" value="ECO:0000318"/>
    <property type="project" value="GO_Central"/>
</dbReference>
<dbReference type="InterPro" id="IPR036282">
    <property type="entry name" value="Glutathione-S-Trfase_C_sf"/>
</dbReference>
<dbReference type="PANTHER" id="PTHR43917:SF8">
    <property type="entry name" value="GH16740P-RELATED"/>
    <property type="match status" value="1"/>
</dbReference>
<dbReference type="PANTHER" id="PTHR43917">
    <property type="match status" value="1"/>
</dbReference>
<dbReference type="OMA" id="IAFNHIF"/>
<dbReference type="GO" id="GO:0005737">
    <property type="term" value="C:cytoplasm"/>
    <property type="evidence" value="ECO:0000318"/>
    <property type="project" value="GO_Central"/>
</dbReference>
<sequence>MSVKIFYDVLSHPARSVLMFVRANKIPYTPCPIAIRKSEHQSKEYAAVSPMMKIPAMQDGEFKLTERYGSTTLPGAGDTCAPKILVIFPRMTGTPPDPVALAPDIQRMEETLDNLEKHFLQEKPFLCGYDISIADLFGVNEVIQVEPCGYGTLDRRPKLKAWIGRVREHVQPEIFDDVSQLMYRLAKAKQKLFNHIFITDVSVEILHGSSATTTKLHLRLFKPPHIIAFNHIFITDVSVEILHGSSATTTKLHLRLFKPPHIIA</sequence>
<dbReference type="GeneID" id="115926457"/>
<reference evidence="3" key="2">
    <citation type="submission" date="2021-01" db="UniProtKB">
        <authorList>
            <consortium name="EnsemblMetazoa"/>
        </authorList>
    </citation>
    <scope>IDENTIFICATION</scope>
</reference>
<dbReference type="KEGG" id="spu:115926457"/>
<dbReference type="EnsemblMetazoa" id="XM_030991182">
    <property type="protein sequence ID" value="XP_030847042"/>
    <property type="gene ID" value="LOC115926457"/>
</dbReference>
<evidence type="ECO:0000313" key="3">
    <source>
        <dbReference type="EnsemblMetazoa" id="XP_030847042"/>
    </source>
</evidence>
<organism evidence="3 4">
    <name type="scientific">Strongylocentrotus purpuratus</name>
    <name type="common">Purple sea urchin</name>
    <dbReference type="NCBI Taxonomy" id="7668"/>
    <lineage>
        <taxon>Eukaryota</taxon>
        <taxon>Metazoa</taxon>
        <taxon>Echinodermata</taxon>
        <taxon>Eleutherozoa</taxon>
        <taxon>Echinozoa</taxon>
        <taxon>Echinoidea</taxon>
        <taxon>Euechinoidea</taxon>
        <taxon>Echinacea</taxon>
        <taxon>Camarodonta</taxon>
        <taxon>Echinidea</taxon>
        <taxon>Strongylocentrotidae</taxon>
        <taxon>Strongylocentrotus</taxon>
    </lineage>
</organism>
<dbReference type="Pfam" id="PF14497">
    <property type="entry name" value="GST_C_3"/>
    <property type="match status" value="1"/>
</dbReference>
<protein>
    <recommendedName>
        <fullName evidence="5">Glutathione transferase</fullName>
    </recommendedName>
</protein>
<dbReference type="GO" id="GO:0006749">
    <property type="term" value="P:glutathione metabolic process"/>
    <property type="evidence" value="ECO:0000318"/>
    <property type="project" value="GO_Central"/>
</dbReference>
<accession>A0A7M7P778</accession>
<dbReference type="SUPFAM" id="SSF47616">
    <property type="entry name" value="GST C-terminal domain-like"/>
    <property type="match status" value="1"/>
</dbReference>
<evidence type="ECO:0000313" key="4">
    <source>
        <dbReference type="Proteomes" id="UP000007110"/>
    </source>
</evidence>
<evidence type="ECO:0000259" key="1">
    <source>
        <dbReference type="Pfam" id="PF02798"/>
    </source>
</evidence>
<dbReference type="OrthoDB" id="422574at2759"/>
<dbReference type="Pfam" id="PF02798">
    <property type="entry name" value="GST_N"/>
    <property type="match status" value="1"/>
</dbReference>
<dbReference type="InterPro" id="IPR004045">
    <property type="entry name" value="Glutathione_S-Trfase_N"/>
</dbReference>
<dbReference type="RefSeq" id="XP_030847042.1">
    <property type="nucleotide sequence ID" value="XM_030991182.1"/>
</dbReference>
<dbReference type="Gene3D" id="1.20.1050.10">
    <property type="match status" value="1"/>
</dbReference>
<reference evidence="4" key="1">
    <citation type="submission" date="2015-02" db="EMBL/GenBank/DDBJ databases">
        <title>Genome sequencing for Strongylocentrotus purpuratus.</title>
        <authorList>
            <person name="Murali S."/>
            <person name="Liu Y."/>
            <person name="Vee V."/>
            <person name="English A."/>
            <person name="Wang M."/>
            <person name="Skinner E."/>
            <person name="Han Y."/>
            <person name="Muzny D.M."/>
            <person name="Worley K.C."/>
            <person name="Gibbs R.A."/>
        </authorList>
    </citation>
    <scope>NUCLEOTIDE SEQUENCE</scope>
</reference>
<dbReference type="Proteomes" id="UP000007110">
    <property type="component" value="Unassembled WGS sequence"/>
</dbReference>
<dbReference type="InterPro" id="IPR004046">
    <property type="entry name" value="GST_C"/>
</dbReference>
<dbReference type="FunFam" id="3.40.30.10:FF:000550">
    <property type="entry name" value="Glutathione S-transferase theta-2-like"/>
    <property type="match status" value="1"/>
</dbReference>
<dbReference type="FunFam" id="1.20.1050.10:FF:000190">
    <property type="entry name" value="Uncharacterized protein"/>
    <property type="match status" value="1"/>
</dbReference>
<evidence type="ECO:0000259" key="2">
    <source>
        <dbReference type="Pfam" id="PF14497"/>
    </source>
</evidence>
<dbReference type="InterPro" id="IPR036249">
    <property type="entry name" value="Thioredoxin-like_sf"/>
</dbReference>
<evidence type="ECO:0008006" key="5">
    <source>
        <dbReference type="Google" id="ProtNLM"/>
    </source>
</evidence>
<feature type="domain" description="GST N-terminal" evidence="1">
    <location>
        <begin position="7"/>
        <end position="66"/>
    </location>
</feature>
<dbReference type="InterPro" id="IPR051369">
    <property type="entry name" value="GST_Theta"/>
</dbReference>
<dbReference type="SUPFAM" id="SSF52833">
    <property type="entry name" value="Thioredoxin-like"/>
    <property type="match status" value="1"/>
</dbReference>